<name>A0A150RSP3_SORCE</name>
<organism evidence="1 2">
    <name type="scientific">Sorangium cellulosum</name>
    <name type="common">Polyangium cellulosum</name>
    <dbReference type="NCBI Taxonomy" id="56"/>
    <lineage>
        <taxon>Bacteria</taxon>
        <taxon>Pseudomonadati</taxon>
        <taxon>Myxococcota</taxon>
        <taxon>Polyangia</taxon>
        <taxon>Polyangiales</taxon>
        <taxon>Polyangiaceae</taxon>
        <taxon>Sorangium</taxon>
    </lineage>
</organism>
<protein>
    <submittedName>
        <fullName evidence="1">Uncharacterized protein</fullName>
    </submittedName>
</protein>
<evidence type="ECO:0000313" key="1">
    <source>
        <dbReference type="EMBL" id="KYF83269.1"/>
    </source>
</evidence>
<comment type="caution">
    <text evidence="1">The sequence shown here is derived from an EMBL/GenBank/DDBJ whole genome shotgun (WGS) entry which is preliminary data.</text>
</comment>
<dbReference type="AlphaFoldDB" id="A0A150RSP3"/>
<sequence>MISQEILCVAGQILLAHDAHRLGDKALISMVSDSEIEWMKRVQRGEYDELTREIVRSYLGHAIYRQDAGLDALPQNGYHDVHDKDIKRALEAFETSKRSIPSQLVTIIDRVKSIPLIKQTSRVN</sequence>
<proteinExistence type="predicted"/>
<dbReference type="Proteomes" id="UP000075635">
    <property type="component" value="Unassembled WGS sequence"/>
</dbReference>
<evidence type="ECO:0000313" key="2">
    <source>
        <dbReference type="Proteomes" id="UP000075635"/>
    </source>
</evidence>
<gene>
    <name evidence="1" type="ORF">BE17_17225</name>
</gene>
<reference evidence="1 2" key="1">
    <citation type="submission" date="2014-02" db="EMBL/GenBank/DDBJ databases">
        <title>The small core and large imbalanced accessory genome model reveals a collaborative survival strategy of Sorangium cellulosum strains in nature.</title>
        <authorList>
            <person name="Han K."/>
            <person name="Peng R."/>
            <person name="Blom J."/>
            <person name="Li Y.-Z."/>
        </authorList>
    </citation>
    <scope>NUCLEOTIDE SEQUENCE [LARGE SCALE GENOMIC DNA]</scope>
    <source>
        <strain evidence="1 2">So0011-07</strain>
    </source>
</reference>
<accession>A0A150RSP3</accession>
<dbReference type="EMBL" id="JEMB01002134">
    <property type="protein sequence ID" value="KYF83269.1"/>
    <property type="molecule type" value="Genomic_DNA"/>
</dbReference>